<dbReference type="Gene3D" id="3.30.559.10">
    <property type="entry name" value="Chloramphenicol acetyltransferase-like domain"/>
    <property type="match status" value="1"/>
</dbReference>
<reference evidence="4" key="2">
    <citation type="submission" date="2024-07" db="EMBL/GenBank/DDBJ databases">
        <title>Two chromosome-level genome assemblies of Korean endemic species Abeliophyllum distichum and Forsythia ovata (Oleaceae).</title>
        <authorList>
            <person name="Mun J.H."/>
        </authorList>
    </citation>
    <scope>NUCLEOTIDE SEQUENCE</scope>
    <source>
        <strain evidence="4">KNKB202402200001</strain>
        <tissue evidence="4">Leaf</tissue>
    </source>
</reference>
<dbReference type="InterPro" id="IPR023213">
    <property type="entry name" value="CAT-like_dom_sf"/>
</dbReference>
<dbReference type="EMBL" id="JBFOLJ010000006">
    <property type="protein sequence ID" value="KAL2529971.1"/>
    <property type="molecule type" value="Genomic_DNA"/>
</dbReference>
<evidence type="ECO:0000256" key="2">
    <source>
        <dbReference type="ARBA" id="ARBA00022679"/>
    </source>
</evidence>
<keyword evidence="2" id="KW-0808">Transferase</keyword>
<protein>
    <submittedName>
        <fullName evidence="4">HXXXD-type acyl-transferase family protein</fullName>
    </submittedName>
</protein>
<dbReference type="AlphaFoldDB" id="A0ABD1UXW4"/>
<evidence type="ECO:0000313" key="4">
    <source>
        <dbReference type="EMBL" id="KAL2529894.1"/>
    </source>
</evidence>
<accession>A0ABD1UXW4</accession>
<evidence type="ECO:0000313" key="6">
    <source>
        <dbReference type="Proteomes" id="UP001604277"/>
    </source>
</evidence>
<sequence>MKAQETRKRQSSSVPLVSALIVKGIVGVDRKKHGKSRASLISHVVNIRERTIPPLPEHSCGNLGVLAISECTTEESQNMEFQDFARFLGDGINKTVTACAQILSDHGENRHALIDNAVESIDKSFMNDTNLVWFTDWSQFRFYETDFGWGKPIWASVANMSIKNLIILMDTKESDGIEAWIHLDEKDMHYFEQDEEINQFTT</sequence>
<dbReference type="GO" id="GO:0016746">
    <property type="term" value="F:acyltransferase activity"/>
    <property type="evidence" value="ECO:0007669"/>
    <property type="project" value="UniProtKB-KW"/>
</dbReference>
<name>A0ABD1UXW4_9LAMI</name>
<comment type="similarity">
    <text evidence="1">Belongs to the plant acyltransferase family.</text>
</comment>
<dbReference type="EMBL" id="JBFOLJ010000006">
    <property type="protein sequence ID" value="KAL2529894.1"/>
    <property type="molecule type" value="Genomic_DNA"/>
</dbReference>
<organism evidence="4 6">
    <name type="scientific">Forsythia ovata</name>
    <dbReference type="NCBI Taxonomy" id="205694"/>
    <lineage>
        <taxon>Eukaryota</taxon>
        <taxon>Viridiplantae</taxon>
        <taxon>Streptophyta</taxon>
        <taxon>Embryophyta</taxon>
        <taxon>Tracheophyta</taxon>
        <taxon>Spermatophyta</taxon>
        <taxon>Magnoliopsida</taxon>
        <taxon>eudicotyledons</taxon>
        <taxon>Gunneridae</taxon>
        <taxon>Pentapetalae</taxon>
        <taxon>asterids</taxon>
        <taxon>lamiids</taxon>
        <taxon>Lamiales</taxon>
        <taxon>Oleaceae</taxon>
        <taxon>Forsythieae</taxon>
        <taxon>Forsythia</taxon>
    </lineage>
</organism>
<keyword evidence="6" id="KW-1185">Reference proteome</keyword>
<keyword evidence="3" id="KW-0012">Acyltransferase</keyword>
<proteinExistence type="inferred from homology"/>
<evidence type="ECO:0000313" key="5">
    <source>
        <dbReference type="EMBL" id="KAL2529971.1"/>
    </source>
</evidence>
<gene>
    <name evidence="4" type="ORF">Fot_22495</name>
    <name evidence="5" type="ORF">Fot_22572</name>
</gene>
<dbReference type="Proteomes" id="UP001604277">
    <property type="component" value="Unassembled WGS sequence"/>
</dbReference>
<dbReference type="PANTHER" id="PTHR31623">
    <property type="entry name" value="F21J9.9"/>
    <property type="match status" value="1"/>
</dbReference>
<evidence type="ECO:0000256" key="1">
    <source>
        <dbReference type="ARBA" id="ARBA00009861"/>
    </source>
</evidence>
<reference evidence="6" key="1">
    <citation type="submission" date="2024-07" db="EMBL/GenBank/DDBJ databases">
        <title>Two chromosome-level genome assemblies of Korean endemic species Abeliophyllum distichum and Forsythia ovata (Oleaceae).</title>
        <authorList>
            <person name="Jang H."/>
        </authorList>
    </citation>
    <scope>NUCLEOTIDE SEQUENCE [LARGE SCALE GENOMIC DNA]</scope>
</reference>
<comment type="caution">
    <text evidence="4">The sequence shown here is derived from an EMBL/GenBank/DDBJ whole genome shotgun (WGS) entry which is preliminary data.</text>
</comment>
<dbReference type="Pfam" id="PF02458">
    <property type="entry name" value="Transferase"/>
    <property type="match status" value="1"/>
</dbReference>
<dbReference type="PANTHER" id="PTHR31623:SF124">
    <property type="entry name" value="VINORINE SYNTHASE-RELATED"/>
    <property type="match status" value="1"/>
</dbReference>
<evidence type="ECO:0000256" key="3">
    <source>
        <dbReference type="ARBA" id="ARBA00023315"/>
    </source>
</evidence>